<reference evidence="2" key="1">
    <citation type="submission" date="2021-02" db="EMBL/GenBank/DDBJ databases">
        <authorList>
            <person name="Han P."/>
        </authorList>
    </citation>
    <scope>NUCLEOTIDE SEQUENCE</scope>
    <source>
        <strain evidence="2">Candidatus Nitrotoga sp. ZN8</strain>
    </source>
</reference>
<organism evidence="2 3">
    <name type="scientific">Candidatus Nitrotoga fabula</name>
    <dbReference type="NCBI Taxonomy" id="2182327"/>
    <lineage>
        <taxon>Bacteria</taxon>
        <taxon>Pseudomonadati</taxon>
        <taxon>Pseudomonadota</taxon>
        <taxon>Betaproteobacteria</taxon>
        <taxon>Nitrosomonadales</taxon>
        <taxon>Gallionellaceae</taxon>
        <taxon>Candidatus Nitrotoga</taxon>
    </lineage>
</organism>
<dbReference type="RefSeq" id="WP_213036703.1">
    <property type="nucleotide sequence ID" value="NZ_CAJNBL010000041.1"/>
</dbReference>
<comment type="similarity">
    <text evidence="1">Belongs to the UPF0751 family.</text>
</comment>
<evidence type="ECO:0008006" key="4">
    <source>
        <dbReference type="Google" id="ProtNLM"/>
    </source>
</evidence>
<evidence type="ECO:0000256" key="1">
    <source>
        <dbReference type="ARBA" id="ARBA00007189"/>
    </source>
</evidence>
<name>A0A916BEF2_9PROT</name>
<protein>
    <recommendedName>
        <fullName evidence="4">DUF2325 domain-containing protein</fullName>
    </recommendedName>
</protein>
<proteinExistence type="inferred from homology"/>
<accession>A0A916BEF2</accession>
<dbReference type="InterPro" id="IPR016772">
    <property type="entry name" value="UCP020408"/>
</dbReference>
<sequence length="90" mass="10034">MAALIVGGDIITTIKHELSAHGISDFEHWDGRRPGDLHRIIPKNTELIVVVTNFVNHGLVSKIKRDAKRLRLPVVYSKNSRSFFASVSSV</sequence>
<dbReference type="Proteomes" id="UP000675882">
    <property type="component" value="Unassembled WGS sequence"/>
</dbReference>
<comment type="caution">
    <text evidence="2">The sequence shown here is derived from an EMBL/GenBank/DDBJ whole genome shotgun (WGS) entry which is preliminary data.</text>
</comment>
<evidence type="ECO:0000313" key="3">
    <source>
        <dbReference type="Proteomes" id="UP000675882"/>
    </source>
</evidence>
<dbReference type="AlphaFoldDB" id="A0A916BEF2"/>
<keyword evidence="3" id="KW-1185">Reference proteome</keyword>
<evidence type="ECO:0000313" key="2">
    <source>
        <dbReference type="EMBL" id="CAE6735584.1"/>
    </source>
</evidence>
<dbReference type="EMBL" id="CAJNBL010000041">
    <property type="protein sequence ID" value="CAE6735584.1"/>
    <property type="molecule type" value="Genomic_DNA"/>
</dbReference>
<dbReference type="Pfam" id="PF10087">
    <property type="entry name" value="DUF2325"/>
    <property type="match status" value="1"/>
</dbReference>
<gene>
    <name evidence="2" type="ORF">NTGZN8_60120</name>
</gene>